<dbReference type="InterPro" id="IPR029062">
    <property type="entry name" value="Class_I_gatase-like"/>
</dbReference>
<dbReference type="GO" id="GO:0006508">
    <property type="term" value="P:proteolysis"/>
    <property type="evidence" value="ECO:0007669"/>
    <property type="project" value="UniProtKB-KW"/>
</dbReference>
<organism evidence="6 7">
    <name type="scientific">Agromyces atrinae</name>
    <dbReference type="NCBI Taxonomy" id="592376"/>
    <lineage>
        <taxon>Bacteria</taxon>
        <taxon>Bacillati</taxon>
        <taxon>Actinomycetota</taxon>
        <taxon>Actinomycetes</taxon>
        <taxon>Micrococcales</taxon>
        <taxon>Microbacteriaceae</taxon>
        <taxon>Agromyces</taxon>
    </lineage>
</organism>
<dbReference type="Gene3D" id="3.40.50.880">
    <property type="match status" value="1"/>
</dbReference>
<evidence type="ECO:0000256" key="1">
    <source>
        <dbReference type="ARBA" id="ARBA00006534"/>
    </source>
</evidence>
<dbReference type="Proteomes" id="UP000292686">
    <property type="component" value="Unassembled WGS sequence"/>
</dbReference>
<evidence type="ECO:0000256" key="4">
    <source>
        <dbReference type="ARBA" id="ARBA00022825"/>
    </source>
</evidence>
<keyword evidence="3 5" id="KW-0378">Hydrolase</keyword>
<keyword evidence="2" id="KW-0645">Protease</keyword>
<dbReference type="Pfam" id="PF03575">
    <property type="entry name" value="Peptidase_S51"/>
    <property type="match status" value="1"/>
</dbReference>
<evidence type="ECO:0000313" key="8">
    <source>
        <dbReference type="Proteomes" id="UP000581087"/>
    </source>
</evidence>
<evidence type="ECO:0000313" key="6">
    <source>
        <dbReference type="EMBL" id="RXZ87270.1"/>
    </source>
</evidence>
<dbReference type="EMBL" id="SDPM01000002">
    <property type="protein sequence ID" value="RXZ87270.1"/>
    <property type="molecule type" value="Genomic_DNA"/>
</dbReference>
<dbReference type="EC" id="3.4.15.6" evidence="5"/>
<dbReference type="AlphaFoldDB" id="A0A4Q2MDV6"/>
<reference evidence="6 7" key="1">
    <citation type="submission" date="2019-01" db="EMBL/GenBank/DDBJ databases">
        <title>Agromyces.</title>
        <authorList>
            <person name="Li J."/>
        </authorList>
    </citation>
    <scope>NUCLEOTIDE SEQUENCE [LARGE SCALE GENOMIC DNA]</scope>
    <source>
        <strain evidence="6 7">DSM 23870</strain>
    </source>
</reference>
<keyword evidence="5" id="KW-0121">Carboxypeptidase</keyword>
<evidence type="ECO:0000313" key="5">
    <source>
        <dbReference type="EMBL" id="NYD66601.1"/>
    </source>
</evidence>
<sequence>MSIHLVGGGWSPAQTTAVFGPFLDEATAGAARESAEATSIVVLLVGGDSPEENDYADRYRALLRDGDGFAVTITRVSPGQTFESTHLAGAHGLVIGGGTTPDYLAAVQPIAGEIRRLAASGLPYLGFSAGAAIAAERALVGGWRIGDVPVCAEDAGEGLDDVAVEAGLGLVDLTIEVHAAQWGTLARLLAATEAGLVDGGVAIDEDTAFVVGEQGLRVEGAGNVWSVRRTEDGVLVRTLGA</sequence>
<proteinExistence type="inferred from homology"/>
<dbReference type="GO" id="GO:0004180">
    <property type="term" value="F:carboxypeptidase activity"/>
    <property type="evidence" value="ECO:0007669"/>
    <property type="project" value="UniProtKB-KW"/>
</dbReference>
<gene>
    <name evidence="5" type="ORF">BJ972_001120</name>
    <name evidence="6" type="ORF">ESP50_04945</name>
</gene>
<keyword evidence="7" id="KW-1185">Reference proteome</keyword>
<protein>
    <submittedName>
        <fullName evidence="5">Cyanophycinase</fullName>
        <ecNumber evidence="5">3.4.15.6</ecNumber>
    </submittedName>
    <submittedName>
        <fullName evidence="6">Peptidase S51</fullName>
    </submittedName>
</protein>
<evidence type="ECO:0000256" key="2">
    <source>
        <dbReference type="ARBA" id="ARBA00022670"/>
    </source>
</evidence>
<evidence type="ECO:0000256" key="3">
    <source>
        <dbReference type="ARBA" id="ARBA00022801"/>
    </source>
</evidence>
<dbReference type="InterPro" id="IPR005320">
    <property type="entry name" value="Peptidase_S51"/>
</dbReference>
<accession>A0A4Q2MDV6</accession>
<comment type="similarity">
    <text evidence="1">Belongs to the peptidase S51 family.</text>
</comment>
<dbReference type="Proteomes" id="UP000581087">
    <property type="component" value="Unassembled WGS sequence"/>
</dbReference>
<name>A0A4Q2MDV6_9MICO</name>
<keyword evidence="4" id="KW-0720">Serine protease</keyword>
<dbReference type="GO" id="GO:0008236">
    <property type="term" value="F:serine-type peptidase activity"/>
    <property type="evidence" value="ECO:0007669"/>
    <property type="project" value="UniProtKB-KW"/>
</dbReference>
<reference evidence="5 8" key="2">
    <citation type="submission" date="2020-07" db="EMBL/GenBank/DDBJ databases">
        <title>Sequencing the genomes of 1000 actinobacteria strains.</title>
        <authorList>
            <person name="Klenk H.-P."/>
        </authorList>
    </citation>
    <scope>NUCLEOTIDE SEQUENCE [LARGE SCALE GENOMIC DNA]</scope>
    <source>
        <strain evidence="5 8">DSM 23870</strain>
    </source>
</reference>
<dbReference type="GO" id="GO:0008241">
    <property type="term" value="F:peptidyl-dipeptidase activity"/>
    <property type="evidence" value="ECO:0007669"/>
    <property type="project" value="UniProtKB-EC"/>
</dbReference>
<comment type="caution">
    <text evidence="6">The sequence shown here is derived from an EMBL/GenBank/DDBJ whole genome shotgun (WGS) entry which is preliminary data.</text>
</comment>
<dbReference type="RefSeq" id="WP_129172845.1">
    <property type="nucleotide sequence ID" value="NZ_JACCBI010000001.1"/>
</dbReference>
<dbReference type="EMBL" id="JACCBI010000001">
    <property type="protein sequence ID" value="NYD66601.1"/>
    <property type="molecule type" value="Genomic_DNA"/>
</dbReference>
<dbReference type="OrthoDB" id="3078420at2"/>
<evidence type="ECO:0000313" key="7">
    <source>
        <dbReference type="Proteomes" id="UP000292686"/>
    </source>
</evidence>
<dbReference type="SUPFAM" id="SSF52317">
    <property type="entry name" value="Class I glutamine amidotransferase-like"/>
    <property type="match status" value="1"/>
</dbReference>